<evidence type="ECO:0000259" key="4">
    <source>
        <dbReference type="Pfam" id="PF04869"/>
    </source>
</evidence>
<dbReference type="PANTHER" id="PTHR10013">
    <property type="entry name" value="GENERAL VESICULAR TRANSPORT FACTOR P115"/>
    <property type="match status" value="1"/>
</dbReference>
<dbReference type="InterPro" id="IPR024095">
    <property type="entry name" value="Vesicle_P115"/>
</dbReference>
<name>A0A642V4X0_9ASCO</name>
<dbReference type="EMBL" id="SWFS01000220">
    <property type="protein sequence ID" value="KAA8913809.1"/>
    <property type="molecule type" value="Genomic_DNA"/>
</dbReference>
<dbReference type="Pfam" id="PF04869">
    <property type="entry name" value="Uso1_p115_head"/>
    <property type="match status" value="1"/>
</dbReference>
<keyword evidence="6" id="KW-1185">Reference proteome</keyword>
<dbReference type="GO" id="GO:0005795">
    <property type="term" value="C:Golgi stack"/>
    <property type="evidence" value="ECO:0007669"/>
    <property type="project" value="TreeGrafter"/>
</dbReference>
<dbReference type="GO" id="GO:0006888">
    <property type="term" value="P:endoplasmic reticulum to Golgi vesicle-mediated transport"/>
    <property type="evidence" value="ECO:0007669"/>
    <property type="project" value="TreeGrafter"/>
</dbReference>
<gene>
    <name evidence="5" type="ORF">TRICI_003117</name>
</gene>
<evidence type="ECO:0000256" key="2">
    <source>
        <dbReference type="ARBA" id="ARBA00023034"/>
    </source>
</evidence>
<dbReference type="GO" id="GO:0048280">
    <property type="term" value="P:vesicle fusion with Golgi apparatus"/>
    <property type="evidence" value="ECO:0007669"/>
    <property type="project" value="InterPro"/>
</dbReference>
<keyword evidence="2" id="KW-0333">Golgi apparatus</keyword>
<dbReference type="GO" id="GO:0000139">
    <property type="term" value="C:Golgi membrane"/>
    <property type="evidence" value="ECO:0007669"/>
    <property type="project" value="InterPro"/>
</dbReference>
<organism evidence="5 6">
    <name type="scientific">Trichomonascus ciferrii</name>
    <dbReference type="NCBI Taxonomy" id="44093"/>
    <lineage>
        <taxon>Eukaryota</taxon>
        <taxon>Fungi</taxon>
        <taxon>Dikarya</taxon>
        <taxon>Ascomycota</taxon>
        <taxon>Saccharomycotina</taxon>
        <taxon>Dipodascomycetes</taxon>
        <taxon>Dipodascales</taxon>
        <taxon>Trichomonascaceae</taxon>
        <taxon>Trichomonascus</taxon>
        <taxon>Trichomonascus ciferrii complex</taxon>
    </lineage>
</organism>
<proteinExistence type="predicted"/>
<feature type="domain" description="Vesicle tethering protein Uso1/P115-like head" evidence="4">
    <location>
        <begin position="376"/>
        <end position="620"/>
    </location>
</feature>
<evidence type="ECO:0000313" key="6">
    <source>
        <dbReference type="Proteomes" id="UP000761534"/>
    </source>
</evidence>
<dbReference type="PANTHER" id="PTHR10013:SF0">
    <property type="entry name" value="GENERAL VESICULAR TRANSPORT FACTOR P115"/>
    <property type="match status" value="1"/>
</dbReference>
<evidence type="ECO:0000256" key="1">
    <source>
        <dbReference type="ARBA" id="ARBA00004555"/>
    </source>
</evidence>
<reference evidence="5" key="1">
    <citation type="journal article" date="2019" name="G3 (Bethesda)">
        <title>Genome Assemblies of Two Rare Opportunistic Yeast Pathogens: Diutina rugosa (syn. Candida rugosa) and Trichomonascus ciferrii (syn. Candida ciferrii).</title>
        <authorList>
            <person name="Mixao V."/>
            <person name="Saus E."/>
            <person name="Hansen A.P."/>
            <person name="Lass-Florl C."/>
            <person name="Gabaldon T."/>
        </authorList>
    </citation>
    <scope>NUCLEOTIDE SEQUENCE</scope>
    <source>
        <strain evidence="5">CBS 4856</strain>
    </source>
</reference>
<comment type="caution">
    <text evidence="5">The sequence shown here is derived from an EMBL/GenBank/DDBJ whole genome shotgun (WGS) entry which is preliminary data.</text>
</comment>
<dbReference type="GO" id="GO:0048211">
    <property type="term" value="P:Golgi vesicle docking"/>
    <property type="evidence" value="ECO:0007669"/>
    <property type="project" value="TreeGrafter"/>
</dbReference>
<comment type="subcellular location">
    <subcellularLocation>
        <location evidence="1">Golgi apparatus</location>
    </subcellularLocation>
</comment>
<dbReference type="VEuPathDB" id="FungiDB:TRICI_003117"/>
<evidence type="ECO:0000256" key="3">
    <source>
        <dbReference type="ARBA" id="ARBA00023054"/>
    </source>
</evidence>
<dbReference type="GO" id="GO:0005783">
    <property type="term" value="C:endoplasmic reticulum"/>
    <property type="evidence" value="ECO:0007669"/>
    <property type="project" value="TreeGrafter"/>
</dbReference>
<keyword evidence="3" id="KW-0175">Coiled coil</keyword>
<dbReference type="GO" id="GO:0006886">
    <property type="term" value="P:intracellular protein transport"/>
    <property type="evidence" value="ECO:0007669"/>
    <property type="project" value="InterPro"/>
</dbReference>
<dbReference type="SUPFAM" id="SSF48371">
    <property type="entry name" value="ARM repeat"/>
    <property type="match status" value="1"/>
</dbReference>
<dbReference type="GO" id="GO:0012507">
    <property type="term" value="C:ER to Golgi transport vesicle membrane"/>
    <property type="evidence" value="ECO:0007669"/>
    <property type="project" value="TreeGrafter"/>
</dbReference>
<protein>
    <recommendedName>
        <fullName evidence="4">Vesicle tethering protein Uso1/P115-like head domain-containing protein</fullName>
    </recommendedName>
</protein>
<evidence type="ECO:0000313" key="5">
    <source>
        <dbReference type="EMBL" id="KAA8913809.1"/>
    </source>
</evidence>
<dbReference type="InterPro" id="IPR011989">
    <property type="entry name" value="ARM-like"/>
</dbReference>
<dbReference type="AlphaFoldDB" id="A0A642V4X0"/>
<dbReference type="InterPro" id="IPR006953">
    <property type="entry name" value="Vesicle_Uso1_P115_head"/>
</dbReference>
<dbReference type="InterPro" id="IPR016024">
    <property type="entry name" value="ARM-type_fold"/>
</dbReference>
<accession>A0A642V4X0</accession>
<dbReference type="OrthoDB" id="198977at2759"/>
<dbReference type="Gene3D" id="1.25.10.10">
    <property type="entry name" value="Leucine-rich Repeat Variant"/>
    <property type="match status" value="1"/>
</dbReference>
<sequence length="620" mass="68664">MEIISGLLAQTQPKPQSAQDTITKLCDRLSHSTLLEDRRAAVFALKGFSREYRETVAAGGLRGLVQALLQDSGDDETCRACLETLLILFIKSEEGSMEDVERQSRLIRSRNKKYPSPLLIQQQQQQQQQEEANGPVDYIALWLTDEFTQKEENILAVLDIVQNSTDFYSKLYALQLLAAIISNRPRRAQECIFASTVGISTLVSALDDLRDMVRNEAILVLLNLVGGNSDVQKLVAFEGTFDKLFDIIDTEGGINGSVIVEDCLLLMAHLLQYNVSNQTYFRETNCIPKLDNLLSIVNEPDAQLVWDDQFCSNVTTVLDIIQIFVPEGNEATATNQQALCKSGLLMTVLRLAFGPSTTMNLRSSSLLTSAALIKSNKDLQEQFLAIDVPYIDLGVAAEKREIQTVPVAQALLNWLLLSVSIHTFDLRVGALVCLEAAFHDNSEEKIAFLNSQISFFRATDQGQDQLPPPGSANLIAALVDYDADIRLNPYKVWFAAVMLLRLFEDSHEASDTLRAFKLGDEEEGEEVVSVIQSLSTMMATSLQYQDARITIAYIMLLSVWLYDDIKAVDDFLEESSTVQALIAVLTHSASPSNSPLVEALSAILLGIVYDFSSSTSPIPR</sequence>
<dbReference type="Proteomes" id="UP000761534">
    <property type="component" value="Unassembled WGS sequence"/>
</dbReference>